<dbReference type="Gene3D" id="3.30.70.330">
    <property type="match status" value="1"/>
</dbReference>
<feature type="compositionally biased region" description="Gly residues" evidence="3">
    <location>
        <begin position="137"/>
        <end position="164"/>
    </location>
</feature>
<dbReference type="EMBL" id="BTSY01000003">
    <property type="protein sequence ID" value="GMT21054.1"/>
    <property type="molecule type" value="Genomic_DNA"/>
</dbReference>
<gene>
    <name evidence="5" type="ORF">PFISCL1PPCAC_12351</name>
</gene>
<comment type="caution">
    <text evidence="5">The sequence shown here is derived from an EMBL/GenBank/DDBJ whole genome shotgun (WGS) entry which is preliminary data.</text>
</comment>
<feature type="non-terminal residue" evidence="5">
    <location>
        <position position="1"/>
    </location>
</feature>
<dbReference type="PROSITE" id="PS50102">
    <property type="entry name" value="RRM"/>
    <property type="match status" value="1"/>
</dbReference>
<proteinExistence type="predicted"/>
<keyword evidence="6" id="KW-1185">Reference proteome</keyword>
<keyword evidence="1 2" id="KW-0694">RNA-binding</keyword>
<evidence type="ECO:0000313" key="5">
    <source>
        <dbReference type="EMBL" id="GMT21054.1"/>
    </source>
</evidence>
<feature type="compositionally biased region" description="Basic and acidic residues" evidence="3">
    <location>
        <begin position="117"/>
        <end position="136"/>
    </location>
</feature>
<feature type="compositionally biased region" description="Basic and acidic residues" evidence="3">
    <location>
        <begin position="183"/>
        <end position="197"/>
    </location>
</feature>
<name>A0AAV5VTG8_9BILA</name>
<dbReference type="InterPro" id="IPR012677">
    <property type="entry name" value="Nucleotide-bd_a/b_plait_sf"/>
</dbReference>
<sequence>RGSPGFAQTSFYIMAGEQGPLKVFMGNLPLDGTPADIDTILTSVNLTIEEIRLFDIHMIRDRETDNFKGFAYITVSTKDQLDKVLSLNGVDFDGRSLKIDNKTGQTSSRGGRGGGRGFDRGGRGGDRGGRGGDRGGRGGGFGGEWGNRGGSRGGHQFGGQGGYVRGENEFEMVRGRGGHRGGGGRDYHSDRPERQHEAPIGTGDDSGRPRLNLAARTVDPKTVEERKKKEEEEEKARKEKIFGH</sequence>
<dbReference type="Proteomes" id="UP001432322">
    <property type="component" value="Unassembled WGS sequence"/>
</dbReference>
<dbReference type="Pfam" id="PF00076">
    <property type="entry name" value="RRM_1"/>
    <property type="match status" value="1"/>
</dbReference>
<feature type="domain" description="RRM" evidence="4">
    <location>
        <begin position="21"/>
        <end position="104"/>
    </location>
</feature>
<evidence type="ECO:0000313" key="6">
    <source>
        <dbReference type="Proteomes" id="UP001432322"/>
    </source>
</evidence>
<organism evidence="5 6">
    <name type="scientific">Pristionchus fissidentatus</name>
    <dbReference type="NCBI Taxonomy" id="1538716"/>
    <lineage>
        <taxon>Eukaryota</taxon>
        <taxon>Metazoa</taxon>
        <taxon>Ecdysozoa</taxon>
        <taxon>Nematoda</taxon>
        <taxon>Chromadorea</taxon>
        <taxon>Rhabditida</taxon>
        <taxon>Rhabditina</taxon>
        <taxon>Diplogasteromorpha</taxon>
        <taxon>Diplogasteroidea</taxon>
        <taxon>Neodiplogasteridae</taxon>
        <taxon>Pristionchus</taxon>
    </lineage>
</organism>
<feature type="region of interest" description="Disordered" evidence="3">
    <location>
        <begin position="96"/>
        <end position="244"/>
    </location>
</feature>
<accession>A0AAV5VTG8</accession>
<dbReference type="InterPro" id="IPR035979">
    <property type="entry name" value="RBD_domain_sf"/>
</dbReference>
<evidence type="ECO:0000256" key="2">
    <source>
        <dbReference type="PROSITE-ProRule" id="PRU00176"/>
    </source>
</evidence>
<dbReference type="AlphaFoldDB" id="A0AAV5VTG8"/>
<dbReference type="SUPFAM" id="SSF54928">
    <property type="entry name" value="RNA-binding domain, RBD"/>
    <property type="match status" value="1"/>
</dbReference>
<evidence type="ECO:0000256" key="3">
    <source>
        <dbReference type="SAM" id="MobiDB-lite"/>
    </source>
</evidence>
<dbReference type="PANTHER" id="PTHR23236:SF118">
    <property type="entry name" value="RRM DOMAIN-CONTAINING PROTEIN"/>
    <property type="match status" value="1"/>
</dbReference>
<dbReference type="GO" id="GO:0003723">
    <property type="term" value="F:RNA binding"/>
    <property type="evidence" value="ECO:0007669"/>
    <property type="project" value="UniProtKB-UniRule"/>
</dbReference>
<evidence type="ECO:0000259" key="4">
    <source>
        <dbReference type="PROSITE" id="PS50102"/>
    </source>
</evidence>
<evidence type="ECO:0000256" key="1">
    <source>
        <dbReference type="ARBA" id="ARBA00022884"/>
    </source>
</evidence>
<dbReference type="InterPro" id="IPR000504">
    <property type="entry name" value="RRM_dom"/>
</dbReference>
<reference evidence="5" key="1">
    <citation type="submission" date="2023-10" db="EMBL/GenBank/DDBJ databases">
        <title>Genome assembly of Pristionchus species.</title>
        <authorList>
            <person name="Yoshida K."/>
            <person name="Sommer R.J."/>
        </authorList>
    </citation>
    <scope>NUCLEOTIDE SEQUENCE</scope>
    <source>
        <strain evidence="5">RS5133</strain>
    </source>
</reference>
<dbReference type="PANTHER" id="PTHR23236">
    <property type="entry name" value="EUKARYOTIC TRANSLATION INITIATION FACTOR 4B/4H"/>
    <property type="match status" value="1"/>
</dbReference>
<protein>
    <recommendedName>
        <fullName evidence="4">RRM domain-containing protein</fullName>
    </recommendedName>
</protein>
<feature type="compositionally biased region" description="Basic and acidic residues" evidence="3">
    <location>
        <begin position="218"/>
        <end position="244"/>
    </location>
</feature>
<dbReference type="SMART" id="SM00360">
    <property type="entry name" value="RRM"/>
    <property type="match status" value="1"/>
</dbReference>